<dbReference type="SUPFAM" id="SSF46689">
    <property type="entry name" value="Homeodomain-like"/>
    <property type="match status" value="1"/>
</dbReference>
<dbReference type="Pfam" id="PF00440">
    <property type="entry name" value="TetR_N"/>
    <property type="match status" value="1"/>
</dbReference>
<evidence type="ECO:0000256" key="1">
    <source>
        <dbReference type="ARBA" id="ARBA00023015"/>
    </source>
</evidence>
<dbReference type="AlphaFoldDB" id="A0A926DJL9"/>
<name>A0A926DJL9_9FIRM</name>
<evidence type="ECO:0000256" key="4">
    <source>
        <dbReference type="PROSITE-ProRule" id="PRU00335"/>
    </source>
</evidence>
<dbReference type="PANTHER" id="PTHR47506">
    <property type="entry name" value="TRANSCRIPTIONAL REGULATORY PROTEIN"/>
    <property type="match status" value="1"/>
</dbReference>
<dbReference type="PROSITE" id="PS50977">
    <property type="entry name" value="HTH_TETR_2"/>
    <property type="match status" value="1"/>
</dbReference>
<evidence type="ECO:0000256" key="3">
    <source>
        <dbReference type="ARBA" id="ARBA00023163"/>
    </source>
</evidence>
<dbReference type="PANTHER" id="PTHR47506:SF1">
    <property type="entry name" value="HTH-TYPE TRANSCRIPTIONAL REGULATOR YJDC"/>
    <property type="match status" value="1"/>
</dbReference>
<dbReference type="Proteomes" id="UP000611762">
    <property type="component" value="Unassembled WGS sequence"/>
</dbReference>
<protein>
    <submittedName>
        <fullName evidence="6">TetR/AcrR family transcriptional regulator</fullName>
    </submittedName>
</protein>
<reference evidence="6" key="1">
    <citation type="submission" date="2020-08" db="EMBL/GenBank/DDBJ databases">
        <title>Genome public.</title>
        <authorList>
            <person name="Liu C."/>
            <person name="Sun Q."/>
        </authorList>
    </citation>
    <scope>NUCLEOTIDE SEQUENCE</scope>
    <source>
        <strain evidence="6">H8</strain>
    </source>
</reference>
<dbReference type="EMBL" id="JACRSU010000001">
    <property type="protein sequence ID" value="MBC8539431.1"/>
    <property type="molecule type" value="Genomic_DNA"/>
</dbReference>
<gene>
    <name evidence="6" type="ORF">H8698_00380</name>
</gene>
<keyword evidence="7" id="KW-1185">Reference proteome</keyword>
<dbReference type="Gene3D" id="1.10.357.10">
    <property type="entry name" value="Tetracycline Repressor, domain 2"/>
    <property type="match status" value="1"/>
</dbReference>
<evidence type="ECO:0000313" key="7">
    <source>
        <dbReference type="Proteomes" id="UP000611762"/>
    </source>
</evidence>
<sequence length="186" mass="22081">MISFDEKQIRKEKILETSLNVFVKNGLENTSMRRIASACEIYASNMYEYFKSKDVLIIECIKLYMRNLNVIFQKELQSLSSDLKEEVRRFFLLFTKEKFMMRFIYQVVSSPKYGELGRRELSNIYMEYIRYSDKLAAVYGLNKDKFESILLLFVATIHDFCLWENEELANIKLSCIYNLIDKELGA</sequence>
<dbReference type="PRINTS" id="PR00455">
    <property type="entry name" value="HTHTETR"/>
</dbReference>
<feature type="domain" description="HTH tetR-type" evidence="5">
    <location>
        <begin position="8"/>
        <end position="68"/>
    </location>
</feature>
<keyword evidence="1" id="KW-0805">Transcription regulation</keyword>
<accession>A0A926DJL9</accession>
<dbReference type="GO" id="GO:0003677">
    <property type="term" value="F:DNA binding"/>
    <property type="evidence" value="ECO:0007669"/>
    <property type="project" value="UniProtKB-UniRule"/>
</dbReference>
<organism evidence="6 7">
    <name type="scientific">Congzhengia minquanensis</name>
    <dbReference type="NCBI Taxonomy" id="2763657"/>
    <lineage>
        <taxon>Bacteria</taxon>
        <taxon>Bacillati</taxon>
        <taxon>Bacillota</taxon>
        <taxon>Clostridia</taxon>
        <taxon>Eubacteriales</taxon>
        <taxon>Oscillospiraceae</taxon>
        <taxon>Congzhengia</taxon>
    </lineage>
</organism>
<evidence type="ECO:0000259" key="5">
    <source>
        <dbReference type="PROSITE" id="PS50977"/>
    </source>
</evidence>
<proteinExistence type="predicted"/>
<dbReference type="InterPro" id="IPR001647">
    <property type="entry name" value="HTH_TetR"/>
</dbReference>
<keyword evidence="2 4" id="KW-0238">DNA-binding</keyword>
<evidence type="ECO:0000256" key="2">
    <source>
        <dbReference type="ARBA" id="ARBA00023125"/>
    </source>
</evidence>
<dbReference type="InterPro" id="IPR009057">
    <property type="entry name" value="Homeodomain-like_sf"/>
</dbReference>
<keyword evidence="3" id="KW-0804">Transcription</keyword>
<feature type="DNA-binding region" description="H-T-H motif" evidence="4">
    <location>
        <begin position="31"/>
        <end position="50"/>
    </location>
</feature>
<comment type="caution">
    <text evidence="6">The sequence shown here is derived from an EMBL/GenBank/DDBJ whole genome shotgun (WGS) entry which is preliminary data.</text>
</comment>
<evidence type="ECO:0000313" key="6">
    <source>
        <dbReference type="EMBL" id="MBC8539431.1"/>
    </source>
</evidence>
<dbReference type="RefSeq" id="WP_249310535.1">
    <property type="nucleotide sequence ID" value="NZ_JACRSU010000001.1"/>
</dbReference>